<evidence type="ECO:0000256" key="10">
    <source>
        <dbReference type="ARBA" id="ARBA00023128"/>
    </source>
</evidence>
<evidence type="ECO:0000256" key="1">
    <source>
        <dbReference type="ARBA" id="ARBA00004123"/>
    </source>
</evidence>
<dbReference type="Pfam" id="PF06239">
    <property type="entry name" value="ECSIT_N"/>
    <property type="match status" value="1"/>
</dbReference>
<dbReference type="Pfam" id="PF14784">
    <property type="entry name" value="ECSIT_C"/>
    <property type="match status" value="1"/>
</dbReference>
<evidence type="ECO:0000256" key="5">
    <source>
        <dbReference type="ARBA" id="ARBA00019998"/>
    </source>
</evidence>
<comment type="similarity">
    <text evidence="4">Belongs to the ECSIT family.</text>
</comment>
<dbReference type="Proteomes" id="UP001162483">
    <property type="component" value="Unassembled WGS sequence"/>
</dbReference>
<evidence type="ECO:0000256" key="7">
    <source>
        <dbReference type="ARBA" id="ARBA00022588"/>
    </source>
</evidence>
<feature type="region of interest" description="Disordered" evidence="12">
    <location>
        <begin position="197"/>
        <end position="223"/>
    </location>
</feature>
<evidence type="ECO:0000313" key="15">
    <source>
        <dbReference type="Proteomes" id="UP001162483"/>
    </source>
</evidence>
<evidence type="ECO:0000256" key="8">
    <source>
        <dbReference type="ARBA" id="ARBA00022859"/>
    </source>
</evidence>
<protein>
    <recommendedName>
        <fullName evidence="5">Evolutionarily conserved signaling intermediate in Toll pathway, mitochondrial</fullName>
    </recommendedName>
</protein>
<dbReference type="PANTHER" id="PTHR13113:SF1">
    <property type="entry name" value="EVOLUTIONARILY CONSERVED SIGNALING INTERMEDIATE IN TOLL PATHWAY, MITOCHONDRIAL"/>
    <property type="match status" value="1"/>
</dbReference>
<sequence>MYWFPRFKHTNPYPVPAGIEADPVSMSKHCLERIAADKCAKITVYQLPSTEQCDDGTVKEHTHLVGIQSPEQKELLENHDRNYPVLVEGPFTLWLKKTCTYYYILRAEPNANKWEETVDPERSLYYPIELDLDLDRDLSDTYTFDVDKVEEGPVYAMCAAGDEKLLVKWIQGLQETNPILGEVPVLFRLSSGPLELGLPEQTDSSQLESNEESTQRERLGMEQ</sequence>
<keyword evidence="9" id="KW-0809">Transit peptide</keyword>
<proteinExistence type="inferred from homology"/>
<keyword evidence="7" id="KW-0399">Innate immunity</keyword>
<dbReference type="InterPro" id="IPR029342">
    <property type="entry name" value="ECIST_C"/>
</dbReference>
<comment type="caution">
    <text evidence="14">The sequence shown here is derived from an EMBL/GenBank/DDBJ whole genome shotgun (WGS) entry which is preliminary data.</text>
</comment>
<dbReference type="PANTHER" id="PTHR13113">
    <property type="entry name" value="ECSIT EVOLUTIONARILY CONSERVED SIGNALING INTERMEDIATE IN TOLL PATHWAYS"/>
    <property type="match status" value="1"/>
</dbReference>
<dbReference type="InterPro" id="IPR010418">
    <property type="entry name" value="ECSIT"/>
</dbReference>
<evidence type="ECO:0000256" key="4">
    <source>
        <dbReference type="ARBA" id="ARBA00007674"/>
    </source>
</evidence>
<evidence type="ECO:0000256" key="11">
    <source>
        <dbReference type="ARBA" id="ARBA00023242"/>
    </source>
</evidence>
<evidence type="ECO:0000256" key="12">
    <source>
        <dbReference type="SAM" id="MobiDB-lite"/>
    </source>
</evidence>
<comment type="subcellular location">
    <subcellularLocation>
        <location evidence="3">Cytoplasm</location>
    </subcellularLocation>
    <subcellularLocation>
        <location evidence="2">Mitochondrion</location>
    </subcellularLocation>
    <subcellularLocation>
        <location evidence="1">Nucleus</location>
    </subcellularLocation>
</comment>
<accession>A0ABN9F3Y8</accession>
<feature type="compositionally biased region" description="Basic and acidic residues" evidence="12">
    <location>
        <begin position="213"/>
        <end position="223"/>
    </location>
</feature>
<evidence type="ECO:0000313" key="14">
    <source>
        <dbReference type="EMBL" id="CAI9591392.1"/>
    </source>
</evidence>
<feature type="domain" description="ECSIT C-terminal" evidence="13">
    <location>
        <begin position="69"/>
        <end position="190"/>
    </location>
</feature>
<dbReference type="SMART" id="SM01284">
    <property type="entry name" value="ECSIT_Cterm"/>
    <property type="match status" value="1"/>
</dbReference>
<reference evidence="14" key="1">
    <citation type="submission" date="2023-05" db="EMBL/GenBank/DDBJ databases">
        <authorList>
            <person name="Stuckert A."/>
        </authorList>
    </citation>
    <scope>NUCLEOTIDE SEQUENCE</scope>
</reference>
<keyword evidence="6" id="KW-0963">Cytoplasm</keyword>
<keyword evidence="10" id="KW-0496">Mitochondrion</keyword>
<dbReference type="InterPro" id="IPR046448">
    <property type="entry name" value="ECSIT_N"/>
</dbReference>
<evidence type="ECO:0000256" key="3">
    <source>
        <dbReference type="ARBA" id="ARBA00004496"/>
    </source>
</evidence>
<keyword evidence="15" id="KW-1185">Reference proteome</keyword>
<organism evidence="14 15">
    <name type="scientific">Staurois parvus</name>
    <dbReference type="NCBI Taxonomy" id="386267"/>
    <lineage>
        <taxon>Eukaryota</taxon>
        <taxon>Metazoa</taxon>
        <taxon>Chordata</taxon>
        <taxon>Craniata</taxon>
        <taxon>Vertebrata</taxon>
        <taxon>Euteleostomi</taxon>
        <taxon>Amphibia</taxon>
        <taxon>Batrachia</taxon>
        <taxon>Anura</taxon>
        <taxon>Neobatrachia</taxon>
        <taxon>Ranoidea</taxon>
        <taxon>Ranidae</taxon>
        <taxon>Staurois</taxon>
    </lineage>
</organism>
<keyword evidence="8" id="KW-0391">Immunity</keyword>
<keyword evidence="11" id="KW-0539">Nucleus</keyword>
<name>A0ABN9F3Y8_9NEOB</name>
<dbReference type="EMBL" id="CATNWA010016276">
    <property type="protein sequence ID" value="CAI9591392.1"/>
    <property type="molecule type" value="Genomic_DNA"/>
</dbReference>
<evidence type="ECO:0000256" key="2">
    <source>
        <dbReference type="ARBA" id="ARBA00004173"/>
    </source>
</evidence>
<evidence type="ECO:0000259" key="13">
    <source>
        <dbReference type="SMART" id="SM01284"/>
    </source>
</evidence>
<evidence type="ECO:0000256" key="6">
    <source>
        <dbReference type="ARBA" id="ARBA00022490"/>
    </source>
</evidence>
<evidence type="ECO:0000256" key="9">
    <source>
        <dbReference type="ARBA" id="ARBA00022946"/>
    </source>
</evidence>
<gene>
    <name evidence="14" type="ORF">SPARVUS_LOCUS11201543</name>
</gene>